<gene>
    <name evidence="1" type="ORF">BDV29DRAFT_139318</name>
</gene>
<proteinExistence type="predicted"/>
<sequence>MGSRGPSRFRARTRVRLAGSAVVRLRIKVGVGCVRCGLSLVASWRFNLACQDLVLNFSMQSESLSSWDRRGHSHGHQFSLSRSDGGSTRSHPLGISITCFTFHTHEVGRLVEEDSATQYRYQRLSNSNYPDSL</sequence>
<dbReference type="Proteomes" id="UP000326565">
    <property type="component" value="Unassembled WGS sequence"/>
</dbReference>
<name>A0A5N5WXN6_9EURO</name>
<reference evidence="1 2" key="1">
    <citation type="submission" date="2019-04" db="EMBL/GenBank/DDBJ databases">
        <title>Friends and foes A comparative genomics study of 23 Aspergillus species from section Flavi.</title>
        <authorList>
            <consortium name="DOE Joint Genome Institute"/>
            <person name="Kjaerbolling I."/>
            <person name="Vesth T."/>
            <person name="Frisvad J.C."/>
            <person name="Nybo J.L."/>
            <person name="Theobald S."/>
            <person name="Kildgaard S."/>
            <person name="Isbrandt T."/>
            <person name="Kuo A."/>
            <person name="Sato A."/>
            <person name="Lyhne E.K."/>
            <person name="Kogle M.E."/>
            <person name="Wiebenga A."/>
            <person name="Kun R.S."/>
            <person name="Lubbers R.J."/>
            <person name="Makela M.R."/>
            <person name="Barry K."/>
            <person name="Chovatia M."/>
            <person name="Clum A."/>
            <person name="Daum C."/>
            <person name="Haridas S."/>
            <person name="He G."/>
            <person name="LaButti K."/>
            <person name="Lipzen A."/>
            <person name="Mondo S."/>
            <person name="Riley R."/>
            <person name="Salamov A."/>
            <person name="Simmons B.A."/>
            <person name="Magnuson J.K."/>
            <person name="Henrissat B."/>
            <person name="Mortensen U.H."/>
            <person name="Larsen T.O."/>
            <person name="Devries R.P."/>
            <person name="Grigoriev I.V."/>
            <person name="Machida M."/>
            <person name="Baker S.E."/>
            <person name="Andersen M.R."/>
        </authorList>
    </citation>
    <scope>NUCLEOTIDE SEQUENCE [LARGE SCALE GENOMIC DNA]</scope>
    <source>
        <strain evidence="1 2">CBS 151.66</strain>
    </source>
</reference>
<evidence type="ECO:0000313" key="1">
    <source>
        <dbReference type="EMBL" id="KAB8073271.1"/>
    </source>
</evidence>
<keyword evidence="2" id="KW-1185">Reference proteome</keyword>
<protein>
    <submittedName>
        <fullName evidence="1">Uncharacterized protein</fullName>
    </submittedName>
</protein>
<organism evidence="1 2">
    <name type="scientific">Aspergillus leporis</name>
    <dbReference type="NCBI Taxonomy" id="41062"/>
    <lineage>
        <taxon>Eukaryota</taxon>
        <taxon>Fungi</taxon>
        <taxon>Dikarya</taxon>
        <taxon>Ascomycota</taxon>
        <taxon>Pezizomycotina</taxon>
        <taxon>Eurotiomycetes</taxon>
        <taxon>Eurotiomycetidae</taxon>
        <taxon>Eurotiales</taxon>
        <taxon>Aspergillaceae</taxon>
        <taxon>Aspergillus</taxon>
        <taxon>Aspergillus subgen. Circumdati</taxon>
    </lineage>
</organism>
<dbReference type="AlphaFoldDB" id="A0A5N5WXN6"/>
<evidence type="ECO:0000313" key="2">
    <source>
        <dbReference type="Proteomes" id="UP000326565"/>
    </source>
</evidence>
<dbReference type="EMBL" id="ML732230">
    <property type="protein sequence ID" value="KAB8073271.1"/>
    <property type="molecule type" value="Genomic_DNA"/>
</dbReference>
<accession>A0A5N5WXN6</accession>